<accession>A0ABT5W6T6</accession>
<sequence length="111" mass="12837">MNLLRLFNFGRNRMMWKQALRLMGRRNNHRTATWSILSFGLGMALTAVLNRRKARISAFSLKQPLQQAMNKMNSLMNRNREMKQPSLATVELSQELTQNQTSTTPTNNQPS</sequence>
<protein>
    <submittedName>
        <fullName evidence="2">Uncharacterized protein</fullName>
    </submittedName>
</protein>
<feature type="compositionally biased region" description="Low complexity" evidence="1">
    <location>
        <begin position="97"/>
        <end position="111"/>
    </location>
</feature>
<proteinExistence type="predicted"/>
<evidence type="ECO:0000256" key="1">
    <source>
        <dbReference type="SAM" id="MobiDB-lite"/>
    </source>
</evidence>
<name>A0ABT5W6T6_9BACL</name>
<comment type="caution">
    <text evidence="2">The sequence shown here is derived from an EMBL/GenBank/DDBJ whole genome shotgun (WGS) entry which is preliminary data.</text>
</comment>
<evidence type="ECO:0000313" key="2">
    <source>
        <dbReference type="EMBL" id="MDE8565018.1"/>
    </source>
</evidence>
<gene>
    <name evidence="2" type="ORF">PNH38_14245</name>
</gene>
<dbReference type="Proteomes" id="UP001213979">
    <property type="component" value="Unassembled WGS sequence"/>
</dbReference>
<feature type="region of interest" description="Disordered" evidence="1">
    <location>
        <begin position="80"/>
        <end position="111"/>
    </location>
</feature>
<dbReference type="RefSeq" id="WP_159719693.1">
    <property type="nucleotide sequence ID" value="NZ_JAQOTG010000016.1"/>
</dbReference>
<keyword evidence="3" id="KW-1185">Reference proteome</keyword>
<reference evidence="2 3" key="1">
    <citation type="submission" date="2023-01" db="EMBL/GenBank/DDBJ databases">
        <title>Genome-based reclassification of Anoxybacillus geothermalis as a later heterotypic synonym of Anoxybacillus rupiensis.</title>
        <authorList>
            <person name="Inan Bektas K."/>
            <person name="Canakci S."/>
            <person name="Belduz A.A."/>
            <person name="Guler H.H."/>
        </authorList>
    </citation>
    <scope>NUCLEOTIDE SEQUENCE [LARGE SCALE GENOMIC DNA]</scope>
    <source>
        <strain evidence="2 3">DSM 17127</strain>
    </source>
</reference>
<dbReference type="EMBL" id="JAQOTG010000016">
    <property type="protein sequence ID" value="MDE8565018.1"/>
    <property type="molecule type" value="Genomic_DNA"/>
</dbReference>
<organism evidence="2 3">
    <name type="scientific">Anoxybacteroides rupiense</name>
    <dbReference type="NCBI Taxonomy" id="311460"/>
    <lineage>
        <taxon>Bacteria</taxon>
        <taxon>Bacillati</taxon>
        <taxon>Bacillota</taxon>
        <taxon>Bacilli</taxon>
        <taxon>Bacillales</taxon>
        <taxon>Anoxybacillaceae</taxon>
        <taxon>Anoxybacteroides</taxon>
    </lineage>
</organism>
<evidence type="ECO:0000313" key="3">
    <source>
        <dbReference type="Proteomes" id="UP001213979"/>
    </source>
</evidence>